<gene>
    <name evidence="3" type="ORF">C7R54_28435</name>
</gene>
<dbReference type="AlphaFoldDB" id="A0A4Q1HDV9"/>
<dbReference type="Gene3D" id="3.40.50.720">
    <property type="entry name" value="NAD(P)-binding Rossmann-like Domain"/>
    <property type="match status" value="1"/>
</dbReference>
<dbReference type="Pfam" id="PF03949">
    <property type="entry name" value="Malic_M"/>
    <property type="match status" value="1"/>
</dbReference>
<accession>A0A4Q1HDV9</accession>
<dbReference type="SMART" id="SM00919">
    <property type="entry name" value="Malic_M"/>
    <property type="match status" value="1"/>
</dbReference>
<name>A0A4Q1HDV9_9BURK</name>
<dbReference type="InterPro" id="IPR042113">
    <property type="entry name" value="P_AcTrfase_dom1"/>
</dbReference>
<dbReference type="PANTHER" id="PTHR43237">
    <property type="entry name" value="NADP-DEPENDENT MALIC ENZYME"/>
    <property type="match status" value="1"/>
</dbReference>
<dbReference type="SUPFAM" id="SSF51735">
    <property type="entry name" value="NAD(P)-binding Rossmann-fold domains"/>
    <property type="match status" value="1"/>
</dbReference>
<evidence type="ECO:0000256" key="1">
    <source>
        <dbReference type="ARBA" id="ARBA00023002"/>
    </source>
</evidence>
<protein>
    <submittedName>
        <fullName evidence="3">NADP-dependent malic enzyme</fullName>
    </submittedName>
</protein>
<dbReference type="Gene3D" id="3.40.50.10380">
    <property type="entry name" value="Malic enzyme, N-terminal domain"/>
    <property type="match status" value="1"/>
</dbReference>
<dbReference type="GO" id="GO:0004470">
    <property type="term" value="F:malic enzyme activity"/>
    <property type="evidence" value="ECO:0007669"/>
    <property type="project" value="InterPro"/>
</dbReference>
<dbReference type="OrthoDB" id="9805787at2"/>
<keyword evidence="4" id="KW-1185">Reference proteome</keyword>
<dbReference type="FunFam" id="3.40.50.720:FF:000095">
    <property type="entry name" value="NADP-dependent malic enzyme"/>
    <property type="match status" value="1"/>
</dbReference>
<evidence type="ECO:0000259" key="2">
    <source>
        <dbReference type="SMART" id="SM00919"/>
    </source>
</evidence>
<dbReference type="InterPro" id="IPR051674">
    <property type="entry name" value="Malate_Decarboxylase"/>
</dbReference>
<dbReference type="EMBL" id="PYAL01000010">
    <property type="protein sequence ID" value="RXN83401.1"/>
    <property type="molecule type" value="Genomic_DNA"/>
</dbReference>
<dbReference type="CDD" id="cd05311">
    <property type="entry name" value="NAD_bind_2_malic_enz"/>
    <property type="match status" value="1"/>
</dbReference>
<dbReference type="InterPro" id="IPR002505">
    <property type="entry name" value="PTA_PTB"/>
</dbReference>
<dbReference type="Gene3D" id="3.40.50.10750">
    <property type="entry name" value="Isocitrate/Isopropylmalate dehydrogenase-like"/>
    <property type="match status" value="1"/>
</dbReference>
<dbReference type="GO" id="GO:0016746">
    <property type="term" value="F:acyltransferase activity"/>
    <property type="evidence" value="ECO:0007669"/>
    <property type="project" value="InterPro"/>
</dbReference>
<dbReference type="SUPFAM" id="SSF53659">
    <property type="entry name" value="Isocitrate/Isopropylmalate dehydrogenase-like"/>
    <property type="match status" value="1"/>
</dbReference>
<dbReference type="NCBIfam" id="NF009501">
    <property type="entry name" value="PRK12861.1"/>
    <property type="match status" value="1"/>
</dbReference>
<dbReference type="GO" id="GO:0051287">
    <property type="term" value="F:NAD binding"/>
    <property type="evidence" value="ECO:0007669"/>
    <property type="project" value="InterPro"/>
</dbReference>
<dbReference type="InterPro" id="IPR042112">
    <property type="entry name" value="P_AcTrfase_dom2"/>
</dbReference>
<organism evidence="3 4">
    <name type="scientific">Achromobacter aloeverae</name>
    <dbReference type="NCBI Taxonomy" id="1750518"/>
    <lineage>
        <taxon>Bacteria</taxon>
        <taxon>Pseudomonadati</taxon>
        <taxon>Pseudomonadota</taxon>
        <taxon>Betaproteobacteria</taxon>
        <taxon>Burkholderiales</taxon>
        <taxon>Alcaligenaceae</taxon>
        <taxon>Achromobacter</taxon>
    </lineage>
</organism>
<feature type="domain" description="Malic enzyme NAD-binding" evidence="2">
    <location>
        <begin position="44"/>
        <end position="281"/>
    </location>
</feature>
<dbReference type="InterPro" id="IPR037062">
    <property type="entry name" value="Malic_N_dom_sf"/>
</dbReference>
<dbReference type="Pfam" id="PF01515">
    <property type="entry name" value="PTA_PTB"/>
    <property type="match status" value="1"/>
</dbReference>
<reference evidence="3 4" key="1">
    <citation type="journal article" date="2017" name="Int. J. Syst. Evol. Microbiol.">
        <title>Achromobacter aloeverae sp. nov., isolated from the root of Aloe vera (L.) Burm.f.</title>
        <authorList>
            <person name="Kuncharoen N."/>
            <person name="Muramatsu Y."/>
            <person name="Shibata C."/>
            <person name="Kamakura Y."/>
            <person name="Nakagawa Y."/>
            <person name="Tanasupawat S."/>
        </authorList>
    </citation>
    <scope>NUCLEOTIDE SEQUENCE [LARGE SCALE GENOMIC DNA]</scope>
    <source>
        <strain evidence="3 4">AVA-1</strain>
    </source>
</reference>
<dbReference type="InterPro" id="IPR046346">
    <property type="entry name" value="Aminoacid_DH-like_N_sf"/>
</dbReference>
<evidence type="ECO:0000313" key="3">
    <source>
        <dbReference type="EMBL" id="RXN83401.1"/>
    </source>
</evidence>
<dbReference type="SUPFAM" id="SSF53223">
    <property type="entry name" value="Aminoacid dehydrogenase-like, N-terminal domain"/>
    <property type="match status" value="1"/>
</dbReference>
<dbReference type="GO" id="GO:0016616">
    <property type="term" value="F:oxidoreductase activity, acting on the CH-OH group of donors, NAD or NADP as acceptor"/>
    <property type="evidence" value="ECO:0007669"/>
    <property type="project" value="InterPro"/>
</dbReference>
<dbReference type="InterPro" id="IPR045213">
    <property type="entry name" value="Malic_NAD-bd_bact_type"/>
</dbReference>
<dbReference type="RefSeq" id="WP_129154296.1">
    <property type="nucleotide sequence ID" value="NZ_PYAL01000010.1"/>
</dbReference>
<feature type="non-terminal residue" evidence="3">
    <location>
        <position position="1"/>
    </location>
</feature>
<dbReference type="Gene3D" id="3.40.50.10950">
    <property type="match status" value="1"/>
</dbReference>
<keyword evidence="1" id="KW-0560">Oxidoreductase</keyword>
<dbReference type="InterPro" id="IPR036291">
    <property type="entry name" value="NAD(P)-bd_dom_sf"/>
</dbReference>
<comment type="caution">
    <text evidence="3">The sequence shown here is derived from an EMBL/GenBank/DDBJ whole genome shotgun (WGS) entry which is preliminary data.</text>
</comment>
<evidence type="ECO:0000313" key="4">
    <source>
        <dbReference type="Proteomes" id="UP000290849"/>
    </source>
</evidence>
<proteinExistence type="predicted"/>
<sequence length="645" mass="70275">VTIIAGLEATFGGINLEDIKAPECFTVERKLRERMKIPVFHDDQHGTAITVSAAFINGLKVVGKPIDQVKVVTSGAGAAALACLDLMVDLGLPLENIWVTDIEGVVYEGRTVLMDPDKQRFARKTDLRKLAEVIEGADVFLGLSAGGVLKAEMVARMAARPLILALANPTPEVLPEVVKSVRDDAVMATGRSDYPNQVNNVLCFPYIFRGALDVGATTITRGMEKAAVHAIAGLAEEEQNEIVAAAYGTYDISFGADYFIPKPFDPRLIVRIAPAVAKAAMEEGVATRPLHDLEAYADQLQQFVHHSGAFMKPLFAAAKQYVRDGGKARIVFTEGEDERVLRAVQVIVDEKLARPILVGRPAVLLSRIEKFGLRLRLGQDVEVTNPEFDERFHQYWTTYWDLMNRRGVTKEMARVEMRRRLTLIGSMMVRLGDADGMICGTVFGYHDHLRFIDEVIGKKPGAKTYAAMNILLLDERTVALLDTHVNENPTAEQIAEYTIAAAEEMKRMNLVPKVALLSRSSYGSGSSASGEKMREALRLIREQAPGLEVDGEMHGDCALDEALRLKVLPDSPLKGSANLLVCPNVDAGNIAYNLLKTAAGSNVAVGPFLLGVNAPVHILTSSSTVRRIVNMAALTVLKANREPAA</sequence>
<dbReference type="PANTHER" id="PTHR43237:SF4">
    <property type="entry name" value="NADP-DEPENDENT MALIC ENZYME"/>
    <property type="match status" value="1"/>
</dbReference>
<dbReference type="InterPro" id="IPR012302">
    <property type="entry name" value="Malic_NAD-bd"/>
</dbReference>
<dbReference type="Proteomes" id="UP000290849">
    <property type="component" value="Unassembled WGS sequence"/>
</dbReference>